<feature type="transmembrane region" description="Helical" evidence="6">
    <location>
        <begin position="37"/>
        <end position="55"/>
    </location>
</feature>
<evidence type="ECO:0000256" key="3">
    <source>
        <dbReference type="ARBA" id="ARBA00022692"/>
    </source>
</evidence>
<evidence type="ECO:0000256" key="6">
    <source>
        <dbReference type="SAM" id="Phobius"/>
    </source>
</evidence>
<dbReference type="GO" id="GO:0016020">
    <property type="term" value="C:membrane"/>
    <property type="evidence" value="ECO:0007669"/>
    <property type="project" value="UniProtKB-SubCell"/>
</dbReference>
<dbReference type="EMBL" id="JAHHHN010000002">
    <property type="protein sequence ID" value="MBW4560709.1"/>
    <property type="molecule type" value="Genomic_DNA"/>
</dbReference>
<feature type="transmembrane region" description="Helical" evidence="6">
    <location>
        <begin position="12"/>
        <end position="31"/>
    </location>
</feature>
<evidence type="ECO:0000256" key="5">
    <source>
        <dbReference type="ARBA" id="ARBA00023136"/>
    </source>
</evidence>
<gene>
    <name evidence="7" type="ORF">KME32_06030</name>
</gene>
<keyword evidence="3 6" id="KW-0812">Transmembrane</keyword>
<dbReference type="InterPro" id="IPR002549">
    <property type="entry name" value="AI-2E-like"/>
</dbReference>
<dbReference type="AlphaFoldDB" id="A0A951PUV2"/>
<comment type="similarity">
    <text evidence="2">Belongs to the autoinducer-2 exporter (AI-2E) (TC 2.A.86) family.</text>
</comment>
<dbReference type="PANTHER" id="PTHR21716:SF66">
    <property type="entry name" value="TRANSPORT PROTEIN SLL0063-RELATED"/>
    <property type="match status" value="1"/>
</dbReference>
<organism evidence="7 8">
    <name type="scientific">Mojavia pulchra JT2-VF2</name>
    <dbReference type="NCBI Taxonomy" id="287848"/>
    <lineage>
        <taxon>Bacteria</taxon>
        <taxon>Bacillati</taxon>
        <taxon>Cyanobacteriota</taxon>
        <taxon>Cyanophyceae</taxon>
        <taxon>Nostocales</taxon>
        <taxon>Nostocaceae</taxon>
    </lineage>
</organism>
<evidence type="ECO:0000256" key="4">
    <source>
        <dbReference type="ARBA" id="ARBA00022989"/>
    </source>
</evidence>
<comment type="caution">
    <text evidence="7">The sequence shown here is derived from an EMBL/GenBank/DDBJ whole genome shotgun (WGS) entry which is preliminary data.</text>
</comment>
<feature type="transmembrane region" description="Helical" evidence="6">
    <location>
        <begin position="209"/>
        <end position="231"/>
    </location>
</feature>
<keyword evidence="4 6" id="KW-1133">Transmembrane helix</keyword>
<evidence type="ECO:0000256" key="2">
    <source>
        <dbReference type="ARBA" id="ARBA00009773"/>
    </source>
</evidence>
<feature type="transmembrane region" description="Helical" evidence="6">
    <location>
        <begin position="306"/>
        <end position="331"/>
    </location>
</feature>
<dbReference type="Pfam" id="PF01594">
    <property type="entry name" value="AI-2E_transport"/>
    <property type="match status" value="1"/>
</dbReference>
<feature type="transmembrane region" description="Helical" evidence="6">
    <location>
        <begin position="151"/>
        <end position="177"/>
    </location>
</feature>
<dbReference type="Proteomes" id="UP000715781">
    <property type="component" value="Unassembled WGS sequence"/>
</dbReference>
<comment type="subcellular location">
    <subcellularLocation>
        <location evidence="1">Membrane</location>
        <topology evidence="1">Multi-pass membrane protein</topology>
    </subcellularLocation>
</comment>
<feature type="transmembrane region" description="Helical" evidence="6">
    <location>
        <begin position="237"/>
        <end position="263"/>
    </location>
</feature>
<dbReference type="GO" id="GO:0055085">
    <property type="term" value="P:transmembrane transport"/>
    <property type="evidence" value="ECO:0007669"/>
    <property type="project" value="TreeGrafter"/>
</dbReference>
<accession>A0A951PUV2</accession>
<reference evidence="7" key="2">
    <citation type="journal article" date="2022" name="Microbiol. Resour. Announc.">
        <title>Metagenome Sequencing to Explore Phylogenomics of Terrestrial Cyanobacteria.</title>
        <authorList>
            <person name="Ward R.D."/>
            <person name="Stajich J.E."/>
            <person name="Johansen J.R."/>
            <person name="Huntemann M."/>
            <person name="Clum A."/>
            <person name="Foster B."/>
            <person name="Foster B."/>
            <person name="Roux S."/>
            <person name="Palaniappan K."/>
            <person name="Varghese N."/>
            <person name="Mukherjee S."/>
            <person name="Reddy T.B.K."/>
            <person name="Daum C."/>
            <person name="Copeland A."/>
            <person name="Chen I.A."/>
            <person name="Ivanova N.N."/>
            <person name="Kyrpides N.C."/>
            <person name="Shapiro N."/>
            <person name="Eloe-Fadrosh E.A."/>
            <person name="Pietrasiak N."/>
        </authorList>
    </citation>
    <scope>NUCLEOTIDE SEQUENCE</scope>
    <source>
        <strain evidence="7">JT2-VF2</strain>
    </source>
</reference>
<name>A0A951PUV2_9NOST</name>
<keyword evidence="5 6" id="KW-0472">Membrane</keyword>
<dbReference type="PANTHER" id="PTHR21716">
    <property type="entry name" value="TRANSMEMBRANE PROTEIN"/>
    <property type="match status" value="1"/>
</dbReference>
<proteinExistence type="inferred from homology"/>
<evidence type="ECO:0000313" key="8">
    <source>
        <dbReference type="Proteomes" id="UP000715781"/>
    </source>
</evidence>
<protein>
    <submittedName>
        <fullName evidence="7">AI-2E family transporter</fullName>
    </submittedName>
</protein>
<feature type="transmembrane region" description="Helical" evidence="6">
    <location>
        <begin position="270"/>
        <end position="286"/>
    </location>
</feature>
<feature type="transmembrane region" description="Helical" evidence="6">
    <location>
        <begin position="67"/>
        <end position="92"/>
    </location>
</feature>
<evidence type="ECO:0000256" key="1">
    <source>
        <dbReference type="ARBA" id="ARBA00004141"/>
    </source>
</evidence>
<evidence type="ECO:0000313" key="7">
    <source>
        <dbReference type="EMBL" id="MBW4560709.1"/>
    </source>
</evidence>
<reference evidence="7" key="1">
    <citation type="submission" date="2021-05" db="EMBL/GenBank/DDBJ databases">
        <authorList>
            <person name="Pietrasiak N."/>
            <person name="Ward R."/>
            <person name="Stajich J.E."/>
            <person name="Kurbessoian T."/>
        </authorList>
    </citation>
    <scope>NUCLEOTIDE SEQUENCE</scope>
    <source>
        <strain evidence="7">JT2-VF2</strain>
    </source>
</reference>
<sequence>MRRSAPLQRLLIYGLSGPIIALNVWLLSVLFQYFQHPITILSIATILAFLLNYPVKLFERARITHAQAVIIVLLVTLTLVVILGVTLVPMLIDQTIQLLNKIPDWLTTSQRNLEQFEALAKQRRLPLDLRVVSNQINANIQNLVQQLASGAVGVAGTLLSGLLNLVLVVVLAFYMLLYGDRVWFGLVSLLPSNIRFPLTASLRLNFQNFFLSQLLLGLFMVVTLTPIFLLLKVPFALLFAIVIGIGELIPFVGATLAIGLVTILVLLQNWWLAIQVALAAIVMQQIKDNLLAPKLLGNFIGLNPIWIFVAILMGFEIAGLLGTLVAVPIAGTIKGTFDAIKSGRSGDFVSPFTVSYESASDEENKR</sequence>